<protein>
    <submittedName>
        <fullName evidence="1">Uncharacterized protein</fullName>
    </submittedName>
</protein>
<dbReference type="GeneID" id="90609279"/>
<dbReference type="Proteomes" id="UP000225740">
    <property type="component" value="Unassembled WGS sequence"/>
</dbReference>
<gene>
    <name evidence="1" type="ORF">CEE69_14370</name>
</gene>
<dbReference type="EMBL" id="NIZW01000010">
    <property type="protein sequence ID" value="PHQ34595.1"/>
    <property type="molecule type" value="Genomic_DNA"/>
</dbReference>
<dbReference type="AlphaFoldDB" id="A0A2G1W6D5"/>
<name>A0A2G1W6D5_9BACT</name>
<proteinExistence type="predicted"/>
<accession>A0A2G1W6D5</accession>
<keyword evidence="2" id="KW-1185">Reference proteome</keyword>
<evidence type="ECO:0000313" key="2">
    <source>
        <dbReference type="Proteomes" id="UP000225740"/>
    </source>
</evidence>
<evidence type="ECO:0000313" key="1">
    <source>
        <dbReference type="EMBL" id="PHQ34595.1"/>
    </source>
</evidence>
<comment type="caution">
    <text evidence="1">The sequence shown here is derived from an EMBL/GenBank/DDBJ whole genome shotgun (WGS) entry which is preliminary data.</text>
</comment>
<reference evidence="1 2" key="1">
    <citation type="submission" date="2017-06" db="EMBL/GenBank/DDBJ databases">
        <title>Description of Rhodopirellula bahusiensis sp. nov.</title>
        <authorList>
            <person name="Kizina J."/>
            <person name="Harder J."/>
        </authorList>
    </citation>
    <scope>NUCLEOTIDE SEQUENCE [LARGE SCALE GENOMIC DNA]</scope>
    <source>
        <strain evidence="1 2">SWK21</strain>
    </source>
</reference>
<dbReference type="RefSeq" id="WP_099261344.1">
    <property type="nucleotide sequence ID" value="NZ_NIZW01000010.1"/>
</dbReference>
<sequence length="80" mass="9414">MKYEDISDSVAESLSEEHFARWFNYCFFVRGRSQDEVNRIAKANEFQSRSDWLDAWDMIGEWLDWLFGVEKIDAEGGGPE</sequence>
<organism evidence="1 2">
    <name type="scientific">Rhodopirellula bahusiensis</name>
    <dbReference type="NCBI Taxonomy" id="2014065"/>
    <lineage>
        <taxon>Bacteria</taxon>
        <taxon>Pseudomonadati</taxon>
        <taxon>Planctomycetota</taxon>
        <taxon>Planctomycetia</taxon>
        <taxon>Pirellulales</taxon>
        <taxon>Pirellulaceae</taxon>
        <taxon>Rhodopirellula</taxon>
    </lineage>
</organism>